<keyword evidence="5" id="KW-0507">mRNA processing</keyword>
<dbReference type="InParanoid" id="A0A1V8TCT1"/>
<dbReference type="GO" id="GO:0008380">
    <property type="term" value="P:RNA splicing"/>
    <property type="evidence" value="ECO:0007669"/>
    <property type="project" value="UniProtKB-KW"/>
</dbReference>
<comment type="similarity">
    <text evidence="2">Belongs to the snRNP Sm proteins family.</text>
</comment>
<sequence length="660" mass="66917">MAPRSAIFYSALLFSTTAFAAQFSNTTTTAQFIGSAKGSPIEEATQTSLEVPSTSPAETVITTTYSEPAAVSATLSTSSTSPTSYVPTTSPLTTTTTPVTTPDTTYISPTTTPVTTTTTPVTTPETSYPPPTTTPTTTTTPVTSAATTPVTTPETYIPPTTTPPSSSSTTTLAVVSSPIIATSETSLAVPTTEASQTSLQVPTTTPAFTYKPDTSSIETAPTTAATTAATSAGNTEKPFTYVPATSTSTAATSGTASVENPPIEYTYASSVSTPSNGPSTTAAATAQTSNGIVIIPASSNTDTSLSALTTHTLSNGIMFAPTSSAPSPYAPGAASTHTLSNGIAFAPTSTAASSGLLTISMIPSGSNSGALVYGSQTLTPGSTLTAPGGTRIALETISGSTAVVVAGPTTTASAFLPVRPSKTKSVTSSEASTTGMAEIIVSGHTWRASGVTLSAGAPTTMATGTKTGSGSGATIVAAASGSATPSPGLYSGGAGVNLSLHDAGPPGPPPPGQQQQQMPPPVPQLPPQMFTTAAQLLDLTDKKLMIALRDGRKLIGVLRSWDQFGNLVLQNTVERMFVQNLYADVERGLFLVRGENVTLLGEIDLDKDDYVPEPYKLAPVGEVFALKKAEDAKAKKADLSKQKKLAAIGFESEHHGEAIL</sequence>
<dbReference type="GO" id="GO:1990904">
    <property type="term" value="C:ribonucleoprotein complex"/>
    <property type="evidence" value="ECO:0007669"/>
    <property type="project" value="UniProtKB-KW"/>
</dbReference>
<feature type="chain" id="PRO_5012054079" description="U6 snRNA-associated Sm-like protein LSm1" evidence="13">
    <location>
        <begin position="21"/>
        <end position="660"/>
    </location>
</feature>
<dbReference type="GO" id="GO:0000290">
    <property type="term" value="P:deadenylation-dependent decapping of nuclear-transcribed mRNA"/>
    <property type="evidence" value="ECO:0007669"/>
    <property type="project" value="TreeGrafter"/>
</dbReference>
<evidence type="ECO:0000256" key="12">
    <source>
        <dbReference type="SAM" id="MobiDB-lite"/>
    </source>
</evidence>
<evidence type="ECO:0000256" key="10">
    <source>
        <dbReference type="ARBA" id="ARBA00062159"/>
    </source>
</evidence>
<keyword evidence="16" id="KW-1185">Reference proteome</keyword>
<feature type="compositionally biased region" description="Pro residues" evidence="12">
    <location>
        <begin position="505"/>
        <end position="523"/>
    </location>
</feature>
<feature type="compositionally biased region" description="Low complexity" evidence="12">
    <location>
        <begin position="134"/>
        <end position="170"/>
    </location>
</feature>
<feature type="region of interest" description="Disordered" evidence="12">
    <location>
        <begin position="191"/>
        <end position="216"/>
    </location>
</feature>
<evidence type="ECO:0000256" key="4">
    <source>
        <dbReference type="ARBA" id="ARBA00022553"/>
    </source>
</evidence>
<feature type="domain" description="Sm" evidence="14">
    <location>
        <begin position="531"/>
        <end position="606"/>
    </location>
</feature>
<evidence type="ECO:0000256" key="5">
    <source>
        <dbReference type="ARBA" id="ARBA00022664"/>
    </source>
</evidence>
<dbReference type="GO" id="GO:1990726">
    <property type="term" value="C:Lsm1-7-Pat1 complex"/>
    <property type="evidence" value="ECO:0007669"/>
    <property type="project" value="TreeGrafter"/>
</dbReference>
<dbReference type="Proteomes" id="UP000192596">
    <property type="component" value="Unassembled WGS sequence"/>
</dbReference>
<reference evidence="16" key="1">
    <citation type="submission" date="2017-03" db="EMBL/GenBank/DDBJ databases">
        <title>Genomes of endolithic fungi from Antarctica.</title>
        <authorList>
            <person name="Coleine C."/>
            <person name="Masonjones S."/>
            <person name="Stajich J.E."/>
        </authorList>
    </citation>
    <scope>NUCLEOTIDE SEQUENCE [LARGE SCALE GENOMIC DNA]</scope>
    <source>
        <strain evidence="16">CCFEE 5527</strain>
    </source>
</reference>
<dbReference type="AlphaFoldDB" id="A0A1V8TCT1"/>
<keyword evidence="4" id="KW-0597">Phosphoprotein</keyword>
<keyword evidence="13" id="KW-0732">Signal</keyword>
<feature type="signal peptide" evidence="13">
    <location>
        <begin position="1"/>
        <end position="20"/>
    </location>
</feature>
<evidence type="ECO:0000256" key="7">
    <source>
        <dbReference type="ARBA" id="ARBA00023187"/>
    </source>
</evidence>
<evidence type="ECO:0000256" key="8">
    <source>
        <dbReference type="ARBA" id="ARBA00023274"/>
    </source>
</evidence>
<proteinExistence type="inferred from homology"/>
<dbReference type="GO" id="GO:0000932">
    <property type="term" value="C:P-body"/>
    <property type="evidence" value="ECO:0007669"/>
    <property type="project" value="UniProtKB-SubCell"/>
</dbReference>
<dbReference type="Pfam" id="PF01423">
    <property type="entry name" value="LSM"/>
    <property type="match status" value="1"/>
</dbReference>
<name>A0A1V8TCT1_9PEZI</name>
<accession>A0A1V8TCT1</accession>
<feature type="compositionally biased region" description="Low complexity" evidence="12">
    <location>
        <begin position="73"/>
        <end position="126"/>
    </location>
</feature>
<gene>
    <name evidence="15" type="ORF">B0A48_06071</name>
</gene>
<dbReference type="InterPro" id="IPR034104">
    <property type="entry name" value="Lsm1"/>
</dbReference>
<dbReference type="CDD" id="cd01728">
    <property type="entry name" value="LSm1"/>
    <property type="match status" value="1"/>
</dbReference>
<evidence type="ECO:0000313" key="15">
    <source>
        <dbReference type="EMBL" id="OQO09180.1"/>
    </source>
</evidence>
<dbReference type="OrthoDB" id="10263346at2759"/>
<dbReference type="GO" id="GO:0006397">
    <property type="term" value="P:mRNA processing"/>
    <property type="evidence" value="ECO:0007669"/>
    <property type="project" value="UniProtKB-KW"/>
</dbReference>
<evidence type="ECO:0000259" key="14">
    <source>
        <dbReference type="PROSITE" id="PS52002"/>
    </source>
</evidence>
<evidence type="ECO:0000313" key="16">
    <source>
        <dbReference type="Proteomes" id="UP000192596"/>
    </source>
</evidence>
<dbReference type="SUPFAM" id="SSF50182">
    <property type="entry name" value="Sm-like ribonucleoproteins"/>
    <property type="match status" value="1"/>
</dbReference>
<comment type="caution">
    <text evidence="15">The sequence shown here is derived from an EMBL/GenBank/DDBJ whole genome shotgun (WGS) entry which is preliminary data.</text>
</comment>
<dbReference type="GO" id="GO:0003729">
    <property type="term" value="F:mRNA binding"/>
    <property type="evidence" value="ECO:0007669"/>
    <property type="project" value="TreeGrafter"/>
</dbReference>
<feature type="region of interest" description="Disordered" evidence="12">
    <location>
        <begin position="494"/>
        <end position="523"/>
    </location>
</feature>
<keyword evidence="8" id="KW-0687">Ribonucleoprotein</keyword>
<dbReference type="SMART" id="SM00651">
    <property type="entry name" value="Sm"/>
    <property type="match status" value="1"/>
</dbReference>
<dbReference type="Gene3D" id="2.30.30.100">
    <property type="match status" value="1"/>
</dbReference>
<dbReference type="InterPro" id="IPR001163">
    <property type="entry name" value="Sm_dom_euk/arc"/>
</dbReference>
<feature type="region of interest" description="Disordered" evidence="12">
    <location>
        <begin position="73"/>
        <end position="170"/>
    </location>
</feature>
<dbReference type="InterPro" id="IPR044642">
    <property type="entry name" value="PTHR15588"/>
</dbReference>
<dbReference type="InterPro" id="IPR047575">
    <property type="entry name" value="Sm"/>
</dbReference>
<protein>
    <recommendedName>
        <fullName evidence="11">U6 snRNA-associated Sm-like protein LSm1</fullName>
    </recommendedName>
</protein>
<keyword evidence="3" id="KW-0963">Cytoplasm</keyword>
<evidence type="ECO:0000256" key="9">
    <source>
        <dbReference type="ARBA" id="ARBA00056858"/>
    </source>
</evidence>
<dbReference type="EMBL" id="NAJO01000011">
    <property type="protein sequence ID" value="OQO09180.1"/>
    <property type="molecule type" value="Genomic_DNA"/>
</dbReference>
<dbReference type="STRING" id="1507870.A0A1V8TCT1"/>
<dbReference type="PANTHER" id="PTHR15588">
    <property type="entry name" value="LSM1"/>
    <property type="match status" value="1"/>
</dbReference>
<evidence type="ECO:0000256" key="11">
    <source>
        <dbReference type="ARBA" id="ARBA00067756"/>
    </source>
</evidence>
<evidence type="ECO:0000256" key="3">
    <source>
        <dbReference type="ARBA" id="ARBA00022490"/>
    </source>
</evidence>
<comment type="subcellular location">
    <subcellularLocation>
        <location evidence="1">Cytoplasm</location>
        <location evidence="1">P-body</location>
    </subcellularLocation>
</comment>
<comment type="function">
    <text evidence="9">Plays a role in the degradation of histone mRNAs, the only eukaryotic mRNAs that are not polyadenylated. Probably also part of an LSm subunits-containing complex involved in the general process of mRNA degradation.</text>
</comment>
<evidence type="ECO:0000256" key="2">
    <source>
        <dbReference type="ARBA" id="ARBA00006850"/>
    </source>
</evidence>
<evidence type="ECO:0000256" key="1">
    <source>
        <dbReference type="ARBA" id="ARBA00004201"/>
    </source>
</evidence>
<comment type="subunit">
    <text evidence="10">Interacts with SLBP; interaction with SLBP occurs when histone mRNA is being rapidly degraded during the S phase. LSm subunits form a heteromer with a donut shape.</text>
</comment>
<keyword evidence="7" id="KW-0508">mRNA splicing</keyword>
<evidence type="ECO:0000256" key="6">
    <source>
        <dbReference type="ARBA" id="ARBA00022884"/>
    </source>
</evidence>
<keyword evidence="6" id="KW-0694">RNA-binding</keyword>
<dbReference type="PANTHER" id="PTHR15588:SF8">
    <property type="entry name" value="U6 SNRNA-ASSOCIATED SM-LIKE PROTEIN LSM1"/>
    <property type="match status" value="1"/>
</dbReference>
<dbReference type="InterPro" id="IPR010920">
    <property type="entry name" value="LSM_dom_sf"/>
</dbReference>
<dbReference type="FunFam" id="2.30.30.100:FF:000021">
    <property type="entry name" value="U6 snRNA-associated Sm-like protein LSm1"/>
    <property type="match status" value="1"/>
</dbReference>
<evidence type="ECO:0000256" key="13">
    <source>
        <dbReference type="SAM" id="SignalP"/>
    </source>
</evidence>
<dbReference type="PROSITE" id="PS52002">
    <property type="entry name" value="SM"/>
    <property type="match status" value="1"/>
</dbReference>
<organism evidence="15 16">
    <name type="scientific">Cryoendolithus antarcticus</name>
    <dbReference type="NCBI Taxonomy" id="1507870"/>
    <lineage>
        <taxon>Eukaryota</taxon>
        <taxon>Fungi</taxon>
        <taxon>Dikarya</taxon>
        <taxon>Ascomycota</taxon>
        <taxon>Pezizomycotina</taxon>
        <taxon>Dothideomycetes</taxon>
        <taxon>Dothideomycetidae</taxon>
        <taxon>Cladosporiales</taxon>
        <taxon>Cladosporiaceae</taxon>
        <taxon>Cryoendolithus</taxon>
    </lineage>
</organism>